<evidence type="ECO:0000259" key="5">
    <source>
        <dbReference type="PROSITE" id="PS50102"/>
    </source>
</evidence>
<dbReference type="EMBL" id="BQNB010010695">
    <property type="protein sequence ID" value="GJS80758.1"/>
    <property type="molecule type" value="Genomic_DNA"/>
</dbReference>
<organism evidence="6 7">
    <name type="scientific">Tanacetum coccineum</name>
    <dbReference type="NCBI Taxonomy" id="301880"/>
    <lineage>
        <taxon>Eukaryota</taxon>
        <taxon>Viridiplantae</taxon>
        <taxon>Streptophyta</taxon>
        <taxon>Embryophyta</taxon>
        <taxon>Tracheophyta</taxon>
        <taxon>Spermatophyta</taxon>
        <taxon>Magnoliopsida</taxon>
        <taxon>eudicotyledons</taxon>
        <taxon>Gunneridae</taxon>
        <taxon>Pentapetalae</taxon>
        <taxon>asterids</taxon>
        <taxon>campanulids</taxon>
        <taxon>Asterales</taxon>
        <taxon>Asteraceae</taxon>
        <taxon>Asteroideae</taxon>
        <taxon>Anthemideae</taxon>
        <taxon>Anthemidinae</taxon>
        <taxon>Tanacetum</taxon>
    </lineage>
</organism>
<evidence type="ECO:0000256" key="3">
    <source>
        <dbReference type="ARBA" id="ARBA00023187"/>
    </source>
</evidence>
<keyword evidence="4" id="KW-0694">RNA-binding</keyword>
<feature type="domain" description="RRM" evidence="5">
    <location>
        <begin position="21"/>
        <end position="88"/>
    </location>
</feature>
<keyword evidence="6" id="KW-0695">RNA-directed DNA polymerase</keyword>
<dbReference type="InterPro" id="IPR012677">
    <property type="entry name" value="Nucleotide-bd_a/b_plait_sf"/>
</dbReference>
<dbReference type="InterPro" id="IPR000504">
    <property type="entry name" value="RRM_dom"/>
</dbReference>
<dbReference type="GO" id="GO:0003964">
    <property type="term" value="F:RNA-directed DNA polymerase activity"/>
    <property type="evidence" value="ECO:0007669"/>
    <property type="project" value="UniProtKB-KW"/>
</dbReference>
<sequence length="403" mass="45185">MGAHNQNSLQSKADQTIRISKSVFVSNFPEGCTAKDLWKVCNDYGTVVDVFIPTKKSKVGKRFAFVRFIKVINLDRLIENLNTIWIGRFHLFANPAHFERPKKPNLSSHNNVAVAPSYPRGVDQAKGQFQTGSYVNVVNGSSPAAVNGVWNTPVSASPAMVLDDSCVVSRDLGNYVMGEVKQFSSINTLYVILSNEGFPNAKVVYLGRLWVMIELTSSKSKAKFLKHVGVASWFNCLSNAQSDFVSRDRIVWVDIEGVPMHVWSSTTFHKIGSKWEDNILEKFKIIVKGKIFVVRAKEFFTWSPTFTDVSETAYYSDDDSDKEVGVKQSEFCKQGNSEDESDNEAVSDTFYGENTNEEGYVVESVPQSIEREISNDPFKIYDLLNKRKEAVDITGTDSIIPFP</sequence>
<dbReference type="Proteomes" id="UP001151760">
    <property type="component" value="Unassembled WGS sequence"/>
</dbReference>
<dbReference type="CDD" id="cd00590">
    <property type="entry name" value="RRM_SF"/>
    <property type="match status" value="1"/>
</dbReference>
<dbReference type="InterPro" id="IPR035979">
    <property type="entry name" value="RBD_domain_sf"/>
</dbReference>
<accession>A0ABQ4YSB5</accession>
<reference evidence="6" key="2">
    <citation type="submission" date="2022-01" db="EMBL/GenBank/DDBJ databases">
        <authorList>
            <person name="Yamashiro T."/>
            <person name="Shiraishi A."/>
            <person name="Satake H."/>
            <person name="Nakayama K."/>
        </authorList>
    </citation>
    <scope>NUCLEOTIDE SEQUENCE</scope>
</reference>
<evidence type="ECO:0000256" key="4">
    <source>
        <dbReference type="PROSITE-ProRule" id="PRU00176"/>
    </source>
</evidence>
<feature type="non-terminal residue" evidence="6">
    <location>
        <position position="403"/>
    </location>
</feature>
<comment type="caution">
    <text evidence="6">The sequence shown here is derived from an EMBL/GenBank/DDBJ whole genome shotgun (WGS) entry which is preliminary data.</text>
</comment>
<keyword evidence="6" id="KW-0548">Nucleotidyltransferase</keyword>
<gene>
    <name evidence="6" type="ORF">Tco_0730639</name>
</gene>
<proteinExistence type="predicted"/>
<keyword evidence="2" id="KW-0747">Spliceosome</keyword>
<evidence type="ECO:0000256" key="2">
    <source>
        <dbReference type="ARBA" id="ARBA00022728"/>
    </source>
</evidence>
<evidence type="ECO:0000256" key="1">
    <source>
        <dbReference type="ARBA" id="ARBA00022664"/>
    </source>
</evidence>
<dbReference type="PROSITE" id="PS50102">
    <property type="entry name" value="RRM"/>
    <property type="match status" value="1"/>
</dbReference>
<protein>
    <submittedName>
        <fullName evidence="6">RNA-directed DNA polymerase, eukaryota</fullName>
    </submittedName>
</protein>
<keyword evidence="3" id="KW-0508">mRNA splicing</keyword>
<keyword evidence="1" id="KW-0507">mRNA processing</keyword>
<reference evidence="6" key="1">
    <citation type="journal article" date="2022" name="Int. J. Mol. Sci.">
        <title>Draft Genome of Tanacetum Coccineum: Genomic Comparison of Closely Related Tanacetum-Family Plants.</title>
        <authorList>
            <person name="Yamashiro T."/>
            <person name="Shiraishi A."/>
            <person name="Nakayama K."/>
            <person name="Satake H."/>
        </authorList>
    </citation>
    <scope>NUCLEOTIDE SEQUENCE</scope>
</reference>
<dbReference type="SUPFAM" id="SSF54928">
    <property type="entry name" value="RNA-binding domain, RBD"/>
    <property type="match status" value="1"/>
</dbReference>
<dbReference type="SMART" id="SM00360">
    <property type="entry name" value="RRM"/>
    <property type="match status" value="1"/>
</dbReference>
<evidence type="ECO:0000313" key="7">
    <source>
        <dbReference type="Proteomes" id="UP001151760"/>
    </source>
</evidence>
<dbReference type="InterPro" id="IPR050907">
    <property type="entry name" value="SRSF"/>
</dbReference>
<evidence type="ECO:0000313" key="6">
    <source>
        <dbReference type="EMBL" id="GJS80758.1"/>
    </source>
</evidence>
<name>A0ABQ4YSB5_9ASTR</name>
<dbReference type="PANTHER" id="PTHR23147">
    <property type="entry name" value="SERINE/ARGININE RICH SPLICING FACTOR"/>
    <property type="match status" value="1"/>
</dbReference>
<keyword evidence="6" id="KW-0808">Transferase</keyword>
<dbReference type="Pfam" id="PF00076">
    <property type="entry name" value="RRM_1"/>
    <property type="match status" value="1"/>
</dbReference>
<dbReference type="Gene3D" id="3.30.70.330">
    <property type="match status" value="1"/>
</dbReference>
<keyword evidence="7" id="KW-1185">Reference proteome</keyword>